<dbReference type="Proteomes" id="UP000682782">
    <property type="component" value="Chromosome"/>
</dbReference>
<evidence type="ECO:0000313" key="1">
    <source>
        <dbReference type="EMBL" id="QUC68019.1"/>
    </source>
</evidence>
<protein>
    <submittedName>
        <fullName evidence="1">Undecaprenyl-diphosphate phosphatase</fullName>
    </submittedName>
</protein>
<keyword evidence="2" id="KW-1185">Reference proteome</keyword>
<proteinExistence type="predicted"/>
<organism evidence="1 2">
    <name type="scientific">Aristaeella hokkaidonensis</name>
    <dbReference type="NCBI Taxonomy" id="3046382"/>
    <lineage>
        <taxon>Bacteria</taxon>
        <taxon>Bacillati</taxon>
        <taxon>Bacillota</taxon>
        <taxon>Clostridia</taxon>
        <taxon>Eubacteriales</taxon>
        <taxon>Aristaeellaceae</taxon>
        <taxon>Aristaeella</taxon>
    </lineage>
</organism>
<evidence type="ECO:0000313" key="2">
    <source>
        <dbReference type="Proteomes" id="UP000682782"/>
    </source>
</evidence>
<reference evidence="1" key="1">
    <citation type="submission" date="2021-01" db="EMBL/GenBank/DDBJ databases">
        <title>Complete genome sequence of Clostridiales bacterium R-7.</title>
        <authorList>
            <person name="Mahoney-Kurpe S.C."/>
            <person name="Palevich N."/>
            <person name="Koike S."/>
            <person name="Moon C.D."/>
            <person name="Attwood G.T."/>
        </authorList>
    </citation>
    <scope>NUCLEOTIDE SEQUENCE</scope>
    <source>
        <strain evidence="1">R-7</strain>
    </source>
</reference>
<name>A0AC61MY76_9FIRM</name>
<dbReference type="EMBL" id="CP068393">
    <property type="protein sequence ID" value="QUC68019.1"/>
    <property type="molecule type" value="Genomic_DNA"/>
</dbReference>
<accession>A0AC61MY76</accession>
<sequence>MSVLHSALLGLIQGLGEFLPISSSGHLLLARIFFGIQTDTPAMKMLDILLHVGTLVPVLIVFRKEWLDMILRPVRNKTLLLLVIASLPTLGVYFAAKKAFPAVNGFAVFDSGWFLGTSFLITALFLIICDRMAVRQKNGSGKVGILQAVVMGLFQGIGMTPGISRSGSTILGGVSTGLDKNTAARFSFMMSAPAIVGSLLMEGKDALEEGYLSEISLVPALVGILVAAIVGYAAIRFMLKVITKIPLSWFALYLAIIGIVFLFLQLSGNSIVPAFAVPAAVLAA</sequence>
<gene>
    <name evidence="1" type="ORF">JYE49_04800</name>
</gene>